<comment type="caution">
    <text evidence="3">The sequence shown here is derived from an EMBL/GenBank/DDBJ whole genome shotgun (WGS) entry which is preliminary data.</text>
</comment>
<organism evidence="3 4">
    <name type="scientific">Spiribacter salinus</name>
    <dbReference type="NCBI Taxonomy" id="1335746"/>
    <lineage>
        <taxon>Bacteria</taxon>
        <taxon>Pseudomonadati</taxon>
        <taxon>Pseudomonadota</taxon>
        <taxon>Gammaproteobacteria</taxon>
        <taxon>Chromatiales</taxon>
        <taxon>Ectothiorhodospiraceae</taxon>
        <taxon>Spiribacter</taxon>
    </lineage>
</organism>
<name>A0A540VPI9_9GAMM</name>
<feature type="domain" description="Glycosyl transferase family 1" evidence="1">
    <location>
        <begin position="218"/>
        <end position="376"/>
    </location>
</feature>
<evidence type="ECO:0000313" key="4">
    <source>
        <dbReference type="Proteomes" id="UP000315400"/>
    </source>
</evidence>
<evidence type="ECO:0000259" key="1">
    <source>
        <dbReference type="Pfam" id="PF00534"/>
    </source>
</evidence>
<accession>A0A540VPI9</accession>
<proteinExistence type="predicted"/>
<dbReference type="SUPFAM" id="SSF53756">
    <property type="entry name" value="UDP-Glycosyltransferase/glycogen phosphorylase"/>
    <property type="match status" value="1"/>
</dbReference>
<dbReference type="Pfam" id="PF00534">
    <property type="entry name" value="Glycos_transf_1"/>
    <property type="match status" value="1"/>
</dbReference>
<feature type="domain" description="Glycosyltransferase subfamily 4-like N-terminal" evidence="2">
    <location>
        <begin position="38"/>
        <end position="201"/>
    </location>
</feature>
<dbReference type="InterPro" id="IPR028098">
    <property type="entry name" value="Glyco_trans_4-like_N"/>
</dbReference>
<dbReference type="InterPro" id="IPR001296">
    <property type="entry name" value="Glyco_trans_1"/>
</dbReference>
<keyword evidence="3" id="KW-0808">Transferase</keyword>
<dbReference type="CDD" id="cd03811">
    <property type="entry name" value="GT4_GT28_WabH-like"/>
    <property type="match status" value="1"/>
</dbReference>
<dbReference type="Pfam" id="PF13439">
    <property type="entry name" value="Glyco_transf_4"/>
    <property type="match status" value="1"/>
</dbReference>
<dbReference type="Proteomes" id="UP000315400">
    <property type="component" value="Unassembled WGS sequence"/>
</dbReference>
<evidence type="ECO:0000259" key="2">
    <source>
        <dbReference type="Pfam" id="PF13439"/>
    </source>
</evidence>
<protein>
    <submittedName>
        <fullName evidence="3">Glycosyltransferase</fullName>
    </submittedName>
</protein>
<dbReference type="EMBL" id="VIFK01000155">
    <property type="protein sequence ID" value="TQE98679.1"/>
    <property type="molecule type" value="Genomic_DNA"/>
</dbReference>
<dbReference type="GO" id="GO:1901135">
    <property type="term" value="P:carbohydrate derivative metabolic process"/>
    <property type="evidence" value="ECO:0007669"/>
    <property type="project" value="UniProtKB-ARBA"/>
</dbReference>
<dbReference type="Gene3D" id="3.40.50.2000">
    <property type="entry name" value="Glycogen Phosphorylase B"/>
    <property type="match status" value="2"/>
</dbReference>
<gene>
    <name evidence="3" type="ORF">FKY71_12570</name>
</gene>
<sequence length="411" mass="44490">MVAYAATDISVASIMLKSRPQPRASLHVIFVASRFRDGGVEQRINRLAAGMLQHGVRCTFLLGETGEGAAGEAVPDGVNVEVHGRLERGLHGRLRSLTPTEDGPAIAVIAFRATDYSFVVATVRRQGNHRIGAFLITGAHISERLQGTGLSRIRAAKLRYRMRRQWSRADGVLAISPDIADDWRDTGIFPPNSIHAVHPPVVGEDVTRLAAAKPEHAWASDDGPPIIVGVGRLHPVKRFNVLLDAFHRVRAKRELRLVILGRGPEERALRQQAQALGIAEHVAFPGFTTNPYAWMRRARLLVLPSLHEPFGLVLIESLFTGTPFIALEAAKGPASIKSATGMGRLAPGADDRTLAATIEDELAQSPCRERLHQSARPYDTINSATEHLAIVSGWLGVPRPQPLPASGGAEG</sequence>
<dbReference type="AlphaFoldDB" id="A0A540VPI9"/>
<evidence type="ECO:0000313" key="3">
    <source>
        <dbReference type="EMBL" id="TQE98679.1"/>
    </source>
</evidence>
<dbReference type="GO" id="GO:0016757">
    <property type="term" value="F:glycosyltransferase activity"/>
    <property type="evidence" value="ECO:0007669"/>
    <property type="project" value="InterPro"/>
</dbReference>
<dbReference type="PANTHER" id="PTHR12526">
    <property type="entry name" value="GLYCOSYLTRANSFERASE"/>
    <property type="match status" value="1"/>
</dbReference>
<reference evidence="3 4" key="1">
    <citation type="submission" date="2019-06" db="EMBL/GenBank/DDBJ databases">
        <title>Metagenome assembled Genome of Spiribacter salinus SL48-SHIP from the microbial mat of Salt Lake 48 (Novosibirsk region, Russia).</title>
        <authorList>
            <person name="Shipova A."/>
            <person name="Rozanov A.S."/>
            <person name="Bryanskaya A.V."/>
            <person name="Peltek S.E."/>
        </authorList>
    </citation>
    <scope>NUCLEOTIDE SEQUENCE [LARGE SCALE GENOMIC DNA]</scope>
    <source>
        <strain evidence="3">SL48-SHIP-2</strain>
    </source>
</reference>